<dbReference type="Gene3D" id="3.30.70.270">
    <property type="match status" value="2"/>
</dbReference>
<dbReference type="InterPro" id="IPR029787">
    <property type="entry name" value="Nucleotide_cyclase"/>
</dbReference>
<dbReference type="InterPro" id="IPR000160">
    <property type="entry name" value="GGDEF_dom"/>
</dbReference>
<dbReference type="InterPro" id="IPR035919">
    <property type="entry name" value="EAL_sf"/>
</dbReference>
<dbReference type="InterPro" id="IPR050706">
    <property type="entry name" value="Cyclic-di-GMP_PDE-like"/>
</dbReference>
<organism evidence="3 4">
    <name type="scientific">Amedibacterium intestinale</name>
    <dbReference type="NCBI Taxonomy" id="2583452"/>
    <lineage>
        <taxon>Bacteria</taxon>
        <taxon>Bacillati</taxon>
        <taxon>Bacillota</taxon>
        <taxon>Erysipelotrichia</taxon>
        <taxon>Erysipelotrichales</taxon>
        <taxon>Erysipelotrichaceae</taxon>
        <taxon>Amedibacterium</taxon>
    </lineage>
</organism>
<dbReference type="InterPro" id="IPR029016">
    <property type="entry name" value="GAF-like_dom_sf"/>
</dbReference>
<dbReference type="AlphaFoldDB" id="A0A6N4TJD4"/>
<evidence type="ECO:0000313" key="3">
    <source>
        <dbReference type="EMBL" id="BBK23130.1"/>
    </source>
</evidence>
<accession>A0A6N4TJD4</accession>
<dbReference type="PANTHER" id="PTHR33121">
    <property type="entry name" value="CYCLIC DI-GMP PHOSPHODIESTERASE PDEF"/>
    <property type="match status" value="1"/>
</dbReference>
<dbReference type="Gene3D" id="3.30.450.40">
    <property type="match status" value="1"/>
</dbReference>
<dbReference type="InterPro" id="IPR001633">
    <property type="entry name" value="EAL_dom"/>
</dbReference>
<dbReference type="SUPFAM" id="SSF141868">
    <property type="entry name" value="EAL domain-like"/>
    <property type="match status" value="1"/>
</dbReference>
<gene>
    <name evidence="3" type="ORF">Aargi30884_20330</name>
</gene>
<evidence type="ECO:0000313" key="4">
    <source>
        <dbReference type="Proteomes" id="UP000464754"/>
    </source>
</evidence>
<dbReference type="Gene3D" id="3.20.20.450">
    <property type="entry name" value="EAL domain"/>
    <property type="match status" value="1"/>
</dbReference>
<dbReference type="CDD" id="cd01949">
    <property type="entry name" value="GGDEF"/>
    <property type="match status" value="1"/>
</dbReference>
<dbReference type="Pfam" id="PF00990">
    <property type="entry name" value="GGDEF"/>
    <property type="match status" value="1"/>
</dbReference>
<dbReference type="Pfam" id="PF00563">
    <property type="entry name" value="EAL"/>
    <property type="match status" value="1"/>
</dbReference>
<protein>
    <submittedName>
        <fullName evidence="3">Uncharacterized protein</fullName>
    </submittedName>
</protein>
<sequence>MSQDKNIIDLATTCIQKCMSIQETEKIIPYILSYMISAFHCERSYVFEKDAEENTFTNTYEFCAENISSQLHQLQKEPMETFLWWFDDLKVNDYVLIEDIEKIKYTYPASYAAVKSQDIHSLISLPLRIHNEIAGFIGVDNPPKQNIQSVVEFLKLISGYVLLVIKNRNLNNKMKYTSLHDPLTTAYNRYSFQEDIENSASWLSAGLIYCDITELKKVNDHYGHAERNKLILHWYKILENVFTKDKIYRLGGDEFIVLCINNKKDEFHEKIQKLKNTIQEDTFHLAIGCVWSEDKNKNIHELMKQADCLMYEDKKKYYSFLRSGSRNDYNLMYDATAASTFTTFLKNNFFDTEFLLDSLSDSRVPYYVFAGDLRSNIFYITDNMKEKFGFKENIVFNLFSEWRKRIYKEEDVHIYDEQIENIMNGKCLYHDLKYQVKDCHDNLIWIHCQGKVKWDKEKKIPLFFSGTVSHQEYDFIIDKTTNFPREHVLMNNMLIPVQKDTDMYAIGFSLNSIRTINEALGRKKTDSIIRQIAYALHEKFSNSSFFRLDGMRFMALYEAKDVKEIKKFMVNVHKIIEYYYNLYNVGIDSPCSIGYLKCDPKDNPEVILEKTLNVIRFAKNEFDKEYVEYADDNIYNYKEDSKVFLSLNNDIQHNMNNFHLVIQPIIDMKTNEIVGGETLLRWKYKGQNVPPQRFIPLLEKSKQIVKAGKWILDQALKNVNRIRCYYSDFNISVNVSYVQICEEDLFSYIHDTLKKYDLPGSVLTIELTETHFDEYPEKLQDFIEKCQSIGIRFALDDFGSAYSSLSLLFKYSANIVKLDKSLLKELHNSKDNEKLLKAIVNACHEFGKKVCMEGIETEEELHFTKRVFADTLQGFYFYKPMELQDFYEVMSAKYNEEKDIQS</sequence>
<evidence type="ECO:0000259" key="2">
    <source>
        <dbReference type="PROSITE" id="PS50887"/>
    </source>
</evidence>
<dbReference type="PROSITE" id="PS50887">
    <property type="entry name" value="GGDEF"/>
    <property type="match status" value="2"/>
</dbReference>
<evidence type="ECO:0000259" key="1">
    <source>
        <dbReference type="PROSITE" id="PS50883"/>
    </source>
</evidence>
<proteinExistence type="predicted"/>
<dbReference type="CDD" id="cd01948">
    <property type="entry name" value="EAL"/>
    <property type="match status" value="1"/>
</dbReference>
<dbReference type="InterPro" id="IPR043128">
    <property type="entry name" value="Rev_trsase/Diguanyl_cyclase"/>
</dbReference>
<dbReference type="Proteomes" id="UP000464754">
    <property type="component" value="Chromosome"/>
</dbReference>
<keyword evidence="4" id="KW-1185">Reference proteome</keyword>
<dbReference type="PANTHER" id="PTHR33121:SF70">
    <property type="entry name" value="SIGNALING PROTEIN YKOW"/>
    <property type="match status" value="1"/>
</dbReference>
<dbReference type="SUPFAM" id="SSF55073">
    <property type="entry name" value="Nucleotide cyclase"/>
    <property type="match status" value="2"/>
</dbReference>
<dbReference type="KEGG" id="aarg:Aargi30884_20330"/>
<dbReference type="SMART" id="SM00267">
    <property type="entry name" value="GGDEF"/>
    <property type="match status" value="1"/>
</dbReference>
<dbReference type="SUPFAM" id="SSF55781">
    <property type="entry name" value="GAF domain-like"/>
    <property type="match status" value="1"/>
</dbReference>
<dbReference type="SMART" id="SM00052">
    <property type="entry name" value="EAL"/>
    <property type="match status" value="1"/>
</dbReference>
<dbReference type="NCBIfam" id="TIGR00254">
    <property type="entry name" value="GGDEF"/>
    <property type="match status" value="1"/>
</dbReference>
<dbReference type="Gene3D" id="3.30.450.20">
    <property type="entry name" value="PAS domain"/>
    <property type="match status" value="1"/>
</dbReference>
<reference evidence="4" key="1">
    <citation type="submission" date="2019-05" db="EMBL/GenBank/DDBJ databases">
        <title>Complete genome sequencing of Absiella argi strain JCM 30884.</title>
        <authorList>
            <person name="Sakamoto M."/>
            <person name="Murakami T."/>
            <person name="Mori H."/>
        </authorList>
    </citation>
    <scope>NUCLEOTIDE SEQUENCE [LARGE SCALE GENOMIC DNA]</scope>
    <source>
        <strain evidence="4">JCM 30884</strain>
    </source>
</reference>
<feature type="domain" description="GGDEF" evidence="2">
    <location>
        <begin position="203"/>
        <end position="334"/>
    </location>
</feature>
<dbReference type="GO" id="GO:0071111">
    <property type="term" value="F:cyclic-guanylate-specific phosphodiesterase activity"/>
    <property type="evidence" value="ECO:0007669"/>
    <property type="project" value="InterPro"/>
</dbReference>
<dbReference type="PROSITE" id="PS50883">
    <property type="entry name" value="EAL"/>
    <property type="match status" value="1"/>
</dbReference>
<dbReference type="RefSeq" id="WP_163052209.1">
    <property type="nucleotide sequence ID" value="NZ_AP019695.1"/>
</dbReference>
<dbReference type="EMBL" id="AP019695">
    <property type="protein sequence ID" value="BBK23130.1"/>
    <property type="molecule type" value="Genomic_DNA"/>
</dbReference>
<feature type="domain" description="EAL" evidence="1">
    <location>
        <begin position="640"/>
        <end position="894"/>
    </location>
</feature>
<feature type="domain" description="GGDEF" evidence="2">
    <location>
        <begin position="501"/>
        <end position="632"/>
    </location>
</feature>
<name>A0A6N4TJD4_9FIRM</name>